<gene>
    <name evidence="2" type="ORF">J0A66_05170</name>
</gene>
<feature type="compositionally biased region" description="Basic and acidic residues" evidence="1">
    <location>
        <begin position="42"/>
        <end position="53"/>
    </location>
</feature>
<feature type="compositionally biased region" description="Polar residues" evidence="1">
    <location>
        <begin position="16"/>
        <end position="28"/>
    </location>
</feature>
<dbReference type="AlphaFoldDB" id="A0A939DKX3"/>
<keyword evidence="3" id="KW-1185">Reference proteome</keyword>
<feature type="compositionally biased region" description="Polar residues" evidence="1">
    <location>
        <begin position="56"/>
        <end position="65"/>
    </location>
</feature>
<evidence type="ECO:0000256" key="1">
    <source>
        <dbReference type="SAM" id="MobiDB-lite"/>
    </source>
</evidence>
<name>A0A939DKX3_9ALTE</name>
<sequence>MTEGIRMEIGSAAGANVQTLQQPAQPSSRQEIRQADQQQRQAELENQRAEPDPNQRVGTQIDTRA</sequence>
<dbReference type="Proteomes" id="UP000664654">
    <property type="component" value="Unassembled WGS sequence"/>
</dbReference>
<feature type="region of interest" description="Disordered" evidence="1">
    <location>
        <begin position="1"/>
        <end position="65"/>
    </location>
</feature>
<evidence type="ECO:0000313" key="2">
    <source>
        <dbReference type="EMBL" id="MBN7824614.1"/>
    </source>
</evidence>
<dbReference type="RefSeq" id="WP_206572713.1">
    <property type="nucleotide sequence ID" value="NZ_JAFKCV010000002.1"/>
</dbReference>
<organism evidence="2 3">
    <name type="scientific">Bowmanella dokdonensis</name>
    <dbReference type="NCBI Taxonomy" id="751969"/>
    <lineage>
        <taxon>Bacteria</taxon>
        <taxon>Pseudomonadati</taxon>
        <taxon>Pseudomonadota</taxon>
        <taxon>Gammaproteobacteria</taxon>
        <taxon>Alteromonadales</taxon>
        <taxon>Alteromonadaceae</taxon>
        <taxon>Bowmanella</taxon>
    </lineage>
</organism>
<protein>
    <submittedName>
        <fullName evidence="2">Uncharacterized protein</fullName>
    </submittedName>
</protein>
<reference evidence="2" key="1">
    <citation type="submission" date="2021-03" db="EMBL/GenBank/DDBJ databases">
        <title>novel species isolated from a fishpond in China.</title>
        <authorList>
            <person name="Lu H."/>
            <person name="Cai Z."/>
        </authorList>
    </citation>
    <scope>NUCLEOTIDE SEQUENCE</scope>
    <source>
        <strain evidence="2">JCM 30855</strain>
    </source>
</reference>
<dbReference type="EMBL" id="JAFKCV010000002">
    <property type="protein sequence ID" value="MBN7824614.1"/>
    <property type="molecule type" value="Genomic_DNA"/>
</dbReference>
<comment type="caution">
    <text evidence="2">The sequence shown here is derived from an EMBL/GenBank/DDBJ whole genome shotgun (WGS) entry which is preliminary data.</text>
</comment>
<accession>A0A939DKX3</accession>
<evidence type="ECO:0000313" key="3">
    <source>
        <dbReference type="Proteomes" id="UP000664654"/>
    </source>
</evidence>
<proteinExistence type="predicted"/>